<keyword evidence="3" id="KW-1185">Reference proteome</keyword>
<dbReference type="RefSeq" id="WP_112575096.1">
    <property type="nucleotide sequence ID" value="NZ_CP043450.1"/>
</dbReference>
<feature type="coiled-coil region" evidence="1">
    <location>
        <begin position="782"/>
        <end position="885"/>
    </location>
</feature>
<proteinExistence type="predicted"/>
<gene>
    <name evidence="2" type="ORF">DEO27_020920</name>
</gene>
<dbReference type="PANTHER" id="PTHR32114">
    <property type="entry name" value="ABC TRANSPORTER ABCH.3"/>
    <property type="match status" value="1"/>
</dbReference>
<dbReference type="PANTHER" id="PTHR32114:SF2">
    <property type="entry name" value="ABC TRANSPORTER ABCH.3"/>
    <property type="match status" value="1"/>
</dbReference>
<keyword evidence="1" id="KW-0175">Coiled coil</keyword>
<dbReference type="AlphaFoldDB" id="A0A5C1I3N8"/>
<dbReference type="InterPro" id="IPR027417">
    <property type="entry name" value="P-loop_NTPase"/>
</dbReference>
<dbReference type="SUPFAM" id="SSF52540">
    <property type="entry name" value="P-loop containing nucleoside triphosphate hydrolases"/>
    <property type="match status" value="1"/>
</dbReference>
<feature type="coiled-coil region" evidence="1">
    <location>
        <begin position="557"/>
        <end position="584"/>
    </location>
</feature>
<sequence length="1030" mass="119450">MINRDQLISTLREYYTTVESISESVLQCERTLEGKVYQNFFFDHSENFLSYDITSYLKQYIAPYYFKNNNALQWNFYLVFLTDQEISEADRITVEENMDYARKFIVRSSEVSDWLSRTYLSSANNTIDGLSGLGDIWKGVLKDQKLDCVFSDNIKVGDGVERIINGDFYVEGGTQKGNLKHKSTEVSVGQLNWLHPIKYREYPKFSEPFKFKKINLIDGANGYGKTSLLEAIEFFVTGENHRLHERESGYEIEAKFLGDQEPRKFKMDTQLFRERDRVWYNGMDKVRGSDLALHFNRFNFYNTDAAFRLTVNKNEKEIEDAFRDIALGDEVNFLKRQIATYKSKLESEQKLRDQSITACDEEIQKAKLLLTELRKTAGNEATLIKALYDKIQQYHIQVNLIGYDLVSLDRLKFSLSILLTELDNILTNLTWLEERTLSEIRDEEQQLIQLVKEIEQFEVADENFTKDINDTNLQQQVIKNSKDLLESLTNYLQGDIHLRLTGHNERLRQQKVIVNQLRIANELYSPVRGFAFPDSNLSIDEYRKILSKQLVEDSAALEQIDVELEKSRKNISQVKALLATIKNDGKNYLELNLNSNVCPMCNSKFTSTSDLQSSILRSMEESVDNEDFSGLLKIKSRLEEAKSATKEQLTLLTTLQEVIEKINLAEASDLPLAMVKTKIDEQLTQLTLEETKLSELESFSALCIKLKIDEQELNALKLKFGQLFPGETLNSSVSERLFDSIQKMMSLNDEKLDEIKTILKGKTAELIAQLRVYDPRFVFEDRDEVKRRLSSLQHYLKELDNLVEIDFDDEKDLSHLQLELRSIVDQLDEIRSDLSIQQKESTLSIKANETIDKKTEERNAAKTENDRINLALNVLENLLTEHNEDNFLQDFLQTNKQEIKETFLSIHTPKEFVDISIKDSTIKLYKKNGKVTDLLRISTGQRSALALSLFLTLNNKLKNGPDILIFDDPVAFTDDMNILSFLDYLREMAIKRNRQIFFATANENLSFLFRKKFEVLDKEFNHITLERVES</sequence>
<organism evidence="2 3">
    <name type="scientific">Mucilaginibacter rubeus</name>
    <dbReference type="NCBI Taxonomy" id="2027860"/>
    <lineage>
        <taxon>Bacteria</taxon>
        <taxon>Pseudomonadati</taxon>
        <taxon>Bacteroidota</taxon>
        <taxon>Sphingobacteriia</taxon>
        <taxon>Sphingobacteriales</taxon>
        <taxon>Sphingobacteriaceae</taxon>
        <taxon>Mucilaginibacter</taxon>
    </lineage>
</organism>
<evidence type="ECO:0008006" key="4">
    <source>
        <dbReference type="Google" id="ProtNLM"/>
    </source>
</evidence>
<accession>A0A5C1I3N8</accession>
<reference evidence="2" key="1">
    <citation type="submission" date="2019-08" db="EMBL/GenBank/DDBJ databases">
        <title>Comparative genome analysis confer to the adaptation heavy metal polluted environment.</title>
        <authorList>
            <person name="Li Y."/>
        </authorList>
    </citation>
    <scope>NUCLEOTIDE SEQUENCE [LARGE SCALE GENOMIC DNA]</scope>
    <source>
        <strain evidence="2">P1</strain>
    </source>
</reference>
<evidence type="ECO:0000313" key="3">
    <source>
        <dbReference type="Proteomes" id="UP000251402"/>
    </source>
</evidence>
<dbReference type="Gene3D" id="3.40.50.300">
    <property type="entry name" value="P-loop containing nucleotide triphosphate hydrolases"/>
    <property type="match status" value="2"/>
</dbReference>
<dbReference type="CDD" id="cd00267">
    <property type="entry name" value="ABC_ATPase"/>
    <property type="match status" value="1"/>
</dbReference>
<protein>
    <recommendedName>
        <fullName evidence="4">Rad50/SbcC-type AAA domain-containing protein</fullName>
    </recommendedName>
</protein>
<dbReference type="EMBL" id="CP043450">
    <property type="protein sequence ID" value="QEM12374.1"/>
    <property type="molecule type" value="Genomic_DNA"/>
</dbReference>
<evidence type="ECO:0000256" key="1">
    <source>
        <dbReference type="SAM" id="Coils"/>
    </source>
</evidence>
<dbReference type="KEGG" id="mrub:DEO27_020920"/>
<name>A0A5C1I3N8_9SPHI</name>
<dbReference type="OrthoDB" id="7029750at2"/>
<dbReference type="Proteomes" id="UP000251402">
    <property type="component" value="Chromosome"/>
</dbReference>
<feature type="coiled-coil region" evidence="1">
    <location>
        <begin position="433"/>
        <end position="460"/>
    </location>
</feature>
<evidence type="ECO:0000313" key="2">
    <source>
        <dbReference type="EMBL" id="QEM12374.1"/>
    </source>
</evidence>